<dbReference type="Proteomes" id="UP000023152">
    <property type="component" value="Unassembled WGS sequence"/>
</dbReference>
<dbReference type="Gene3D" id="3.40.50.300">
    <property type="entry name" value="P-loop containing nucleotide triphosphate hydrolases"/>
    <property type="match status" value="1"/>
</dbReference>
<organism evidence="1 2">
    <name type="scientific">Reticulomyxa filosa</name>
    <dbReference type="NCBI Taxonomy" id="46433"/>
    <lineage>
        <taxon>Eukaryota</taxon>
        <taxon>Sar</taxon>
        <taxon>Rhizaria</taxon>
        <taxon>Retaria</taxon>
        <taxon>Foraminifera</taxon>
        <taxon>Monothalamids</taxon>
        <taxon>Reticulomyxidae</taxon>
        <taxon>Reticulomyxa</taxon>
    </lineage>
</organism>
<reference evidence="1 2" key="1">
    <citation type="journal article" date="2013" name="Curr. Biol.">
        <title>The Genome of the Foraminiferan Reticulomyxa filosa.</title>
        <authorList>
            <person name="Glockner G."/>
            <person name="Hulsmann N."/>
            <person name="Schleicher M."/>
            <person name="Noegel A.A."/>
            <person name="Eichinger L."/>
            <person name="Gallinger C."/>
            <person name="Pawlowski J."/>
            <person name="Sierra R."/>
            <person name="Euteneuer U."/>
            <person name="Pillet L."/>
            <person name="Moustafa A."/>
            <person name="Platzer M."/>
            <person name="Groth M."/>
            <person name="Szafranski K."/>
            <person name="Schliwa M."/>
        </authorList>
    </citation>
    <scope>NUCLEOTIDE SEQUENCE [LARGE SCALE GENOMIC DNA]</scope>
</reference>
<comment type="caution">
    <text evidence="1">The sequence shown here is derived from an EMBL/GenBank/DDBJ whole genome shotgun (WGS) entry which is preliminary data.</text>
</comment>
<proteinExistence type="predicted"/>
<dbReference type="PANTHER" id="PTHR22796">
    <property type="entry name" value="URG4-RELATED"/>
    <property type="match status" value="1"/>
</dbReference>
<gene>
    <name evidence="1" type="ORF">RFI_39302</name>
</gene>
<evidence type="ECO:0000313" key="2">
    <source>
        <dbReference type="Proteomes" id="UP000023152"/>
    </source>
</evidence>
<accession>X6L8B7</accession>
<dbReference type="EMBL" id="ASPP01047349">
    <property type="protein sequence ID" value="ETN98212.1"/>
    <property type="molecule type" value="Genomic_DNA"/>
</dbReference>
<protein>
    <recommendedName>
        <fullName evidence="3">VLIG-type G domain-containing protein</fullName>
    </recommendedName>
</protein>
<sequence>MTLAALSEQKHYMVLYERARQVIHVYKWGERIVDSLQKVNNKTIALNESILPQDFYVTSMCFDNKDDSLYILDNKNTIRCIELDTGLYRHDREIVCKEQYSKIMTTLEGGYIVGIKPHEQGEEKEQQTQILPVPVLMQSDCDLDVMIEEYMQAFDKASRNNDKLGNTDTEEEDIQILGSELTTTASSLVKRAPTGLVQCDFYVLDDSNELVRSLVLPKEFTSNGIHNIQFKLILQQQIYVVFLDSQFVLHCLPLHVSLKKSQLHVELISMHGNSTASDDQIIRSKKLSKLDYIEYKFYSLPKLTLHLSVLLDVNESRQSSSASWVSKERMTQASNLVLYACNKINHNTKKIFTFLDWQCVPKVINGIINPHDVLKLVKNRNSLRNGDDFIRQLIIQFPMQIARASEGEFILLHNGENNQARYARCITNSDFIERIRFGGYDALINSWPGKIRVISSMGKQSTGKSYMLNHLLGCKFDISGARCTDGVWITARIAGDVLYVILDFEGLGSFERSPQEDALLSVFNAAISNCTIFRCENRFDQDIAKMFERFQKGVQFLQDDNDKLFRGRLLIVVKDIAITDIKQVMNEFSKKIASFCRNGTNGESESFVMQMYKDSINIHVEPYPPLMHELFFKKLAALQILIEGSPKTHSGGIPPSPIIHVDGGIPFLRHMKAVMAKLAMKDWNSNLSDQIVESAVERVKQHIKSVINFGTLAISKEQESLERFDITENMEVVSLAKKEKII</sequence>
<evidence type="ECO:0000313" key="1">
    <source>
        <dbReference type="EMBL" id="ETN98212.1"/>
    </source>
</evidence>
<feature type="non-terminal residue" evidence="1">
    <location>
        <position position="742"/>
    </location>
</feature>
<evidence type="ECO:0008006" key="3">
    <source>
        <dbReference type="Google" id="ProtNLM"/>
    </source>
</evidence>
<keyword evidence="2" id="KW-1185">Reference proteome</keyword>
<dbReference type="AlphaFoldDB" id="X6L8B7"/>
<dbReference type="PANTHER" id="PTHR22796:SF1">
    <property type="entry name" value="VWFA DOMAIN-CONTAINING PROTEIN"/>
    <property type="match status" value="1"/>
</dbReference>
<name>X6L8B7_RETFI</name>
<dbReference type="InterPro" id="IPR027417">
    <property type="entry name" value="P-loop_NTPase"/>
</dbReference>
<dbReference type="SUPFAM" id="SSF52540">
    <property type="entry name" value="P-loop containing nucleoside triphosphate hydrolases"/>
    <property type="match status" value="1"/>
</dbReference>
<dbReference type="OrthoDB" id="167542at2759"/>